<protein>
    <recommendedName>
        <fullName evidence="2">Secretion system C-terminal sorting domain-containing protein</fullName>
    </recommendedName>
</protein>
<gene>
    <name evidence="3" type="ORF">HNQ92_000233</name>
</gene>
<dbReference type="AlphaFoldDB" id="A0A840TKM6"/>
<feature type="signal peptide" evidence="1">
    <location>
        <begin position="1"/>
        <end position="27"/>
    </location>
</feature>
<reference evidence="3 4" key="1">
    <citation type="submission" date="2020-08" db="EMBL/GenBank/DDBJ databases">
        <title>Genomic Encyclopedia of Type Strains, Phase IV (KMG-IV): sequencing the most valuable type-strain genomes for metagenomic binning, comparative biology and taxonomic classification.</title>
        <authorList>
            <person name="Goeker M."/>
        </authorList>
    </citation>
    <scope>NUCLEOTIDE SEQUENCE [LARGE SCALE GENOMIC DNA]</scope>
    <source>
        <strain evidence="3 4">DSM 105074</strain>
    </source>
</reference>
<feature type="domain" description="Secretion system C-terminal sorting" evidence="2">
    <location>
        <begin position="192"/>
        <end position="269"/>
    </location>
</feature>
<evidence type="ECO:0000313" key="4">
    <source>
        <dbReference type="Proteomes" id="UP000557307"/>
    </source>
</evidence>
<dbReference type="Proteomes" id="UP000557307">
    <property type="component" value="Unassembled WGS sequence"/>
</dbReference>
<evidence type="ECO:0000256" key="1">
    <source>
        <dbReference type="SAM" id="SignalP"/>
    </source>
</evidence>
<dbReference type="NCBIfam" id="TIGR04183">
    <property type="entry name" value="Por_Secre_tail"/>
    <property type="match status" value="1"/>
</dbReference>
<comment type="caution">
    <text evidence="3">The sequence shown here is derived from an EMBL/GenBank/DDBJ whole genome shotgun (WGS) entry which is preliminary data.</text>
</comment>
<sequence length="273" mass="30763">MKNTCYRPILFCLPLLAGLLMSSGTYAQSKNENKKTTVRVKVSENKDGKLEEVERSYEIEPLADGERKEFMDKVLDSLGTKGPRQVTILVEDGSGNVVIRESRRSDALLRNSEEPVVFSWRNDKDHFRFDFDSEQRKGELRRAQAEARRLQTEIQPQMRILMRDIERAGDRVGGLIWGHEGYKAASVRSLNVYPNNPDNGTLNVRFSVPEPGDVTITVTDTKGKEVGKKEIKDFSGNFVGQVELKKNTTGTLFVTVTQKDDGAVQRVVIPAEK</sequence>
<proteinExistence type="predicted"/>
<keyword evidence="1" id="KW-0732">Signal</keyword>
<name>A0A840TKM6_9BACT</name>
<feature type="chain" id="PRO_5033060463" description="Secretion system C-terminal sorting domain-containing protein" evidence="1">
    <location>
        <begin position="28"/>
        <end position="273"/>
    </location>
</feature>
<dbReference type="Pfam" id="PF18962">
    <property type="entry name" value="Por_Secre_tail"/>
    <property type="match status" value="1"/>
</dbReference>
<dbReference type="RefSeq" id="WP_184169665.1">
    <property type="nucleotide sequence ID" value="NZ_JACHGF010000001.1"/>
</dbReference>
<evidence type="ECO:0000313" key="3">
    <source>
        <dbReference type="EMBL" id="MBB5282112.1"/>
    </source>
</evidence>
<dbReference type="EMBL" id="JACHGF010000001">
    <property type="protein sequence ID" value="MBB5282112.1"/>
    <property type="molecule type" value="Genomic_DNA"/>
</dbReference>
<dbReference type="InterPro" id="IPR026444">
    <property type="entry name" value="Secre_tail"/>
</dbReference>
<keyword evidence="4" id="KW-1185">Reference proteome</keyword>
<evidence type="ECO:0000259" key="2">
    <source>
        <dbReference type="Pfam" id="PF18962"/>
    </source>
</evidence>
<accession>A0A840TKM6</accession>
<organism evidence="3 4">
    <name type="scientific">Rhabdobacter roseus</name>
    <dbReference type="NCBI Taxonomy" id="1655419"/>
    <lineage>
        <taxon>Bacteria</taxon>
        <taxon>Pseudomonadati</taxon>
        <taxon>Bacteroidota</taxon>
        <taxon>Cytophagia</taxon>
        <taxon>Cytophagales</taxon>
        <taxon>Cytophagaceae</taxon>
        <taxon>Rhabdobacter</taxon>
    </lineage>
</organism>